<gene>
    <name evidence="5" type="primary">hypA</name>
    <name evidence="6" type="ORF">BV494_01095</name>
</gene>
<keyword evidence="3 5" id="KW-0479">Metal-binding</keyword>
<dbReference type="PANTHER" id="PTHR34535:SF3">
    <property type="entry name" value="HYDROGENASE MATURATION FACTOR HYPA"/>
    <property type="match status" value="1"/>
</dbReference>
<dbReference type="PANTHER" id="PTHR34535">
    <property type="entry name" value="HYDROGENASE MATURATION FACTOR HYPA"/>
    <property type="match status" value="1"/>
</dbReference>
<evidence type="ECO:0000256" key="4">
    <source>
        <dbReference type="ARBA" id="ARBA00022833"/>
    </source>
</evidence>
<name>A0A2L1UL09_9GAMM</name>
<evidence type="ECO:0000313" key="6">
    <source>
        <dbReference type="EMBL" id="AVF33601.1"/>
    </source>
</evidence>
<dbReference type="NCBIfam" id="NF002979">
    <property type="entry name" value="PRK03681.1"/>
    <property type="match status" value="1"/>
</dbReference>
<dbReference type="GO" id="GO:0051604">
    <property type="term" value="P:protein maturation"/>
    <property type="evidence" value="ECO:0007669"/>
    <property type="project" value="InterPro"/>
</dbReference>
<dbReference type="InterPro" id="IPR020538">
    <property type="entry name" value="Hydgase_Ni_incorp_HypA/HybF_CS"/>
</dbReference>
<dbReference type="InterPro" id="IPR000688">
    <property type="entry name" value="HypA/HybF"/>
</dbReference>
<dbReference type="Gene3D" id="3.30.2320.80">
    <property type="match status" value="1"/>
</dbReference>
<dbReference type="GO" id="GO:0016151">
    <property type="term" value="F:nickel cation binding"/>
    <property type="evidence" value="ECO:0007669"/>
    <property type="project" value="UniProtKB-UniRule"/>
</dbReference>
<dbReference type="PIRSF" id="PIRSF004761">
    <property type="entry name" value="Hydrgn_mat_HypA"/>
    <property type="match status" value="1"/>
</dbReference>
<dbReference type="KEGG" id="rox:BV494_01095"/>
<dbReference type="NCBIfam" id="NF009046">
    <property type="entry name" value="PRK12380.1"/>
    <property type="match status" value="1"/>
</dbReference>
<protein>
    <recommendedName>
        <fullName evidence="5">Hydrogenase maturation factor HypA</fullName>
    </recommendedName>
</protein>
<feature type="binding site" evidence="5">
    <location>
        <position position="73"/>
    </location>
    <ligand>
        <name>Zn(2+)</name>
        <dbReference type="ChEBI" id="CHEBI:29105"/>
    </ligand>
</feature>
<evidence type="ECO:0000256" key="2">
    <source>
        <dbReference type="ARBA" id="ARBA00022596"/>
    </source>
</evidence>
<dbReference type="RefSeq" id="WP_104921176.1">
    <property type="nucleotide sequence ID" value="NZ_CP019062.1"/>
</dbReference>
<dbReference type="GO" id="GO:0016530">
    <property type="term" value="F:metallochaperone activity"/>
    <property type="evidence" value="ECO:0007669"/>
    <property type="project" value="UniProtKB-ARBA"/>
</dbReference>
<dbReference type="GO" id="GO:0008270">
    <property type="term" value="F:zinc ion binding"/>
    <property type="evidence" value="ECO:0007669"/>
    <property type="project" value="UniProtKB-UniRule"/>
</dbReference>
<comment type="similarity">
    <text evidence="1 5">Belongs to the HypA/HybF family.</text>
</comment>
<sequence length="114" mass="12915">MHEITLCQNAVEIMQEFGQQNNARRITAVWMEIGAFSCVEPEALQFCFELACRETLAEGCVLHLDTPAAQSRCLDCQKDIRLFRPDVLLCPECGGRNVRVIADDGMKIKRIEIE</sequence>
<dbReference type="OrthoDB" id="288014at2"/>
<dbReference type="AlphaFoldDB" id="A0A2L1UL09"/>
<evidence type="ECO:0000313" key="7">
    <source>
        <dbReference type="Proteomes" id="UP000239197"/>
    </source>
</evidence>
<dbReference type="Pfam" id="PF01155">
    <property type="entry name" value="HypA"/>
    <property type="match status" value="1"/>
</dbReference>
<keyword evidence="7" id="KW-1185">Reference proteome</keyword>
<proteinExistence type="inferred from homology"/>
<dbReference type="HAMAP" id="MF_00213">
    <property type="entry name" value="HypA_HybF"/>
    <property type="match status" value="1"/>
</dbReference>
<organism evidence="6 7">
    <name type="scientific">Rahnella sikkimica</name>
    <dbReference type="NCBI Taxonomy" id="1805933"/>
    <lineage>
        <taxon>Bacteria</taxon>
        <taxon>Pseudomonadati</taxon>
        <taxon>Pseudomonadota</taxon>
        <taxon>Gammaproteobacteria</taxon>
        <taxon>Enterobacterales</taxon>
        <taxon>Yersiniaceae</taxon>
        <taxon>Rahnella</taxon>
    </lineage>
</organism>
<feature type="binding site" evidence="5">
    <location>
        <position position="2"/>
    </location>
    <ligand>
        <name>Ni(2+)</name>
        <dbReference type="ChEBI" id="CHEBI:49786"/>
    </ligand>
</feature>
<keyword evidence="4 5" id="KW-0862">Zinc</keyword>
<dbReference type="Proteomes" id="UP000239197">
    <property type="component" value="Chromosome"/>
</dbReference>
<accession>A0A2L1UL09</accession>
<comment type="function">
    <text evidence="5">Involved in the maturation of [NiFe] hydrogenases. Required for nickel insertion into the metal center of the hydrogenase.</text>
</comment>
<dbReference type="NCBIfam" id="TIGR00100">
    <property type="entry name" value="hypA"/>
    <property type="match status" value="1"/>
</dbReference>
<keyword evidence="2 5" id="KW-0533">Nickel</keyword>
<dbReference type="EMBL" id="CP019062">
    <property type="protein sequence ID" value="AVF33601.1"/>
    <property type="molecule type" value="Genomic_DNA"/>
</dbReference>
<evidence type="ECO:0000256" key="5">
    <source>
        <dbReference type="HAMAP-Rule" id="MF_00213"/>
    </source>
</evidence>
<dbReference type="PROSITE" id="PS01249">
    <property type="entry name" value="HYPA"/>
    <property type="match status" value="1"/>
</dbReference>
<feature type="binding site" evidence="5">
    <location>
        <position position="90"/>
    </location>
    <ligand>
        <name>Zn(2+)</name>
        <dbReference type="ChEBI" id="CHEBI:29105"/>
    </ligand>
</feature>
<feature type="binding site" evidence="5">
    <location>
        <position position="93"/>
    </location>
    <ligand>
        <name>Zn(2+)</name>
        <dbReference type="ChEBI" id="CHEBI:29105"/>
    </ligand>
</feature>
<reference evidence="7" key="1">
    <citation type="submission" date="2017-01" db="EMBL/GenBank/DDBJ databases">
        <title>Genome sequence of Rouxiella sp. ERMR1:05.</title>
        <authorList>
            <person name="Kumar R."/>
            <person name="Singh D."/>
            <person name="Kumar S."/>
        </authorList>
    </citation>
    <scope>NUCLEOTIDE SEQUENCE [LARGE SCALE GENOMIC DNA]</scope>
    <source>
        <strain evidence="7">ERMR1:05</strain>
    </source>
</reference>
<dbReference type="FunFam" id="3.30.2320.80:FF:000001">
    <property type="entry name" value="Hydrogenase maturation factor HypA"/>
    <property type="match status" value="1"/>
</dbReference>
<evidence type="ECO:0000256" key="3">
    <source>
        <dbReference type="ARBA" id="ARBA00022723"/>
    </source>
</evidence>
<evidence type="ECO:0000256" key="1">
    <source>
        <dbReference type="ARBA" id="ARBA00010748"/>
    </source>
</evidence>
<feature type="binding site" evidence="5">
    <location>
        <position position="76"/>
    </location>
    <ligand>
        <name>Zn(2+)</name>
        <dbReference type="ChEBI" id="CHEBI:29105"/>
    </ligand>
</feature>